<dbReference type="PANTHER" id="PTHR30349">
    <property type="entry name" value="PHAGE INTEGRASE-RELATED"/>
    <property type="match status" value="1"/>
</dbReference>
<evidence type="ECO:0000256" key="2">
    <source>
        <dbReference type="ARBA" id="ARBA00023125"/>
    </source>
</evidence>
<dbReference type="InterPro" id="IPR011010">
    <property type="entry name" value="DNA_brk_join_enz"/>
</dbReference>
<dbReference type="Gene3D" id="1.10.443.10">
    <property type="entry name" value="Intergrase catalytic core"/>
    <property type="match status" value="1"/>
</dbReference>
<sequence>MRNSTGLIINYADWSEKTSLPKQNNPQSKNLTSRLNALKTFILNEYNNDLSRGALFDKYWLKGKINLFFERTQDEKTNDNIVVNYLSTYRELRKLDTKTTEKTDNQYYNLLDKFSRFQKFKKRTYLLSDIDKKTMLEFNSWLMTEGGLMESTARGNLKNLKTVLLDARDNGKSIHHQINGFVIENKPALKVFLNFQELDQIKNTLMIGEDLIHAKDWLLIGCYTGQRVSDLLTMNKTKIFTKTNSEGESFRFIELTQIKTGKHVTIPLHDEVEEILQKYDGCFPPLFRRTTHDSNAAAFNLYLKKVCELSGLDTVMKGKVFNDELKRNELKETEKYNLVSSHICRRSFATNFYGDKRFTTPQIMAITGHSTETTFLSYIGKTSSDHAMNTAKTFREISQQKIS</sequence>
<evidence type="ECO:0000313" key="5">
    <source>
        <dbReference type="EMBL" id="MBL1220215.1"/>
    </source>
</evidence>
<dbReference type="InterPro" id="IPR010998">
    <property type="entry name" value="Integrase_recombinase_N"/>
</dbReference>
<dbReference type="InterPro" id="IPR002104">
    <property type="entry name" value="Integrase_catalytic"/>
</dbReference>
<name>A0ABS1QC85_9FLAO</name>
<dbReference type="SUPFAM" id="SSF56349">
    <property type="entry name" value="DNA breaking-rejoining enzymes"/>
    <property type="match status" value="1"/>
</dbReference>
<dbReference type="Proteomes" id="UP000661696">
    <property type="component" value="Unassembled WGS sequence"/>
</dbReference>
<gene>
    <name evidence="5" type="ORF">JET18_05160</name>
</gene>
<evidence type="ECO:0000256" key="3">
    <source>
        <dbReference type="ARBA" id="ARBA00023172"/>
    </source>
</evidence>
<proteinExistence type="inferred from homology"/>
<keyword evidence="6" id="KW-1185">Reference proteome</keyword>
<evidence type="ECO:0000256" key="1">
    <source>
        <dbReference type="ARBA" id="ARBA00008857"/>
    </source>
</evidence>
<dbReference type="Gene3D" id="1.10.150.130">
    <property type="match status" value="1"/>
</dbReference>
<comment type="similarity">
    <text evidence="1">Belongs to the 'phage' integrase family.</text>
</comment>
<dbReference type="InterPro" id="IPR025269">
    <property type="entry name" value="SAM-like_dom"/>
</dbReference>
<dbReference type="InterPro" id="IPR050090">
    <property type="entry name" value="Tyrosine_recombinase_XerCD"/>
</dbReference>
<accession>A0ABS1QC85</accession>
<evidence type="ECO:0000259" key="4">
    <source>
        <dbReference type="PROSITE" id="PS51898"/>
    </source>
</evidence>
<keyword evidence="2" id="KW-0238">DNA-binding</keyword>
<organism evidence="5 6">
    <name type="scientific">Chryseobacterium endalhagicum</name>
    <dbReference type="NCBI Taxonomy" id="2797638"/>
    <lineage>
        <taxon>Bacteria</taxon>
        <taxon>Pseudomonadati</taxon>
        <taxon>Bacteroidota</taxon>
        <taxon>Flavobacteriia</taxon>
        <taxon>Flavobacteriales</taxon>
        <taxon>Weeksellaceae</taxon>
        <taxon>Chryseobacterium group</taxon>
        <taxon>Chryseobacterium</taxon>
    </lineage>
</organism>
<dbReference type="Pfam" id="PF00589">
    <property type="entry name" value="Phage_integrase"/>
    <property type="match status" value="1"/>
</dbReference>
<dbReference type="Pfam" id="PF13102">
    <property type="entry name" value="Phage_int_SAM_5"/>
    <property type="match status" value="1"/>
</dbReference>
<comment type="caution">
    <text evidence="5">The sequence shown here is derived from an EMBL/GenBank/DDBJ whole genome shotgun (WGS) entry which is preliminary data.</text>
</comment>
<keyword evidence="3" id="KW-0233">DNA recombination</keyword>
<dbReference type="PROSITE" id="PS51898">
    <property type="entry name" value="TYR_RECOMBINASE"/>
    <property type="match status" value="1"/>
</dbReference>
<dbReference type="EMBL" id="JAELVM010000001">
    <property type="protein sequence ID" value="MBL1220215.1"/>
    <property type="molecule type" value="Genomic_DNA"/>
</dbReference>
<dbReference type="InterPro" id="IPR013762">
    <property type="entry name" value="Integrase-like_cat_sf"/>
</dbReference>
<reference evidence="5 6" key="1">
    <citation type="submission" date="2020-12" db="EMBL/GenBank/DDBJ databases">
        <title>Chryseobacterium endoalhailicus sp. nov., isolated from seed of leguminous plant.</title>
        <authorList>
            <person name="Zhang X."/>
        </authorList>
    </citation>
    <scope>NUCLEOTIDE SEQUENCE [LARGE SCALE GENOMIC DNA]</scope>
    <source>
        <strain evidence="5 6">L7</strain>
    </source>
</reference>
<protein>
    <submittedName>
        <fullName evidence="5">Phage integrase SAM-like domain-containing protein</fullName>
    </submittedName>
</protein>
<evidence type="ECO:0000313" key="6">
    <source>
        <dbReference type="Proteomes" id="UP000661696"/>
    </source>
</evidence>
<dbReference type="RefSeq" id="WP_202089545.1">
    <property type="nucleotide sequence ID" value="NZ_JAELVM010000001.1"/>
</dbReference>
<feature type="domain" description="Tyr recombinase" evidence="4">
    <location>
        <begin position="188"/>
        <end position="392"/>
    </location>
</feature>
<dbReference type="PANTHER" id="PTHR30349:SF64">
    <property type="entry name" value="PROPHAGE INTEGRASE INTD-RELATED"/>
    <property type="match status" value="1"/>
</dbReference>